<dbReference type="EMBL" id="BMDD01000001">
    <property type="protein sequence ID" value="GGH71504.1"/>
    <property type="molecule type" value="Genomic_DNA"/>
</dbReference>
<dbReference type="Gene3D" id="3.40.630.30">
    <property type="match status" value="1"/>
</dbReference>
<name>A0ABQ1ZQH6_9BACL</name>
<keyword evidence="4" id="KW-1185">Reference proteome</keyword>
<organism evidence="3 4">
    <name type="scientific">Saccharibacillus endophyticus</name>
    <dbReference type="NCBI Taxonomy" id="2060666"/>
    <lineage>
        <taxon>Bacteria</taxon>
        <taxon>Bacillati</taxon>
        <taxon>Bacillota</taxon>
        <taxon>Bacilli</taxon>
        <taxon>Bacillales</taxon>
        <taxon>Paenibacillaceae</taxon>
        <taxon>Saccharibacillus</taxon>
    </lineage>
</organism>
<protein>
    <submittedName>
        <fullName evidence="3">N-acetyltransferase</fullName>
    </submittedName>
</protein>
<feature type="domain" description="N-acetyltransferase" evidence="2">
    <location>
        <begin position="7"/>
        <end position="165"/>
    </location>
</feature>
<dbReference type="RefSeq" id="WP_172239580.1">
    <property type="nucleotide sequence ID" value="NZ_BMDD01000001.1"/>
</dbReference>
<evidence type="ECO:0000259" key="2">
    <source>
        <dbReference type="PROSITE" id="PS51186"/>
    </source>
</evidence>
<dbReference type="Proteomes" id="UP000605427">
    <property type="component" value="Unassembled WGS sequence"/>
</dbReference>
<accession>A0ABQ1ZQH6</accession>
<sequence>MNRQPAYTIEPYASSVERRDRTAELILHIQRNEYGIPITLEDQPDLLEIETFYQKGKGNFWTALHEGEIIGTIALLDIGQDRAALRKMFVKKEFRGGHYAVSKRLLDEAFTWAEQRGLEEIWLGTTPAFQAAHRFYEKNGFAEVTAEMLPPGFPVMEVDKKFYKRIV</sequence>
<dbReference type="Pfam" id="PF00583">
    <property type="entry name" value="Acetyltransf_1"/>
    <property type="match status" value="1"/>
</dbReference>
<reference evidence="4" key="1">
    <citation type="journal article" date="2019" name="Int. J. Syst. Evol. Microbiol.">
        <title>The Global Catalogue of Microorganisms (GCM) 10K type strain sequencing project: providing services to taxonomists for standard genome sequencing and annotation.</title>
        <authorList>
            <consortium name="The Broad Institute Genomics Platform"/>
            <consortium name="The Broad Institute Genome Sequencing Center for Infectious Disease"/>
            <person name="Wu L."/>
            <person name="Ma J."/>
        </authorList>
    </citation>
    <scope>NUCLEOTIDE SEQUENCE [LARGE SCALE GENOMIC DNA]</scope>
    <source>
        <strain evidence="4">CCM 8702</strain>
    </source>
</reference>
<comment type="caution">
    <text evidence="3">The sequence shown here is derived from an EMBL/GenBank/DDBJ whole genome shotgun (WGS) entry which is preliminary data.</text>
</comment>
<dbReference type="CDD" id="cd04301">
    <property type="entry name" value="NAT_SF"/>
    <property type="match status" value="1"/>
</dbReference>
<dbReference type="PANTHER" id="PTHR13947">
    <property type="entry name" value="GNAT FAMILY N-ACETYLTRANSFERASE"/>
    <property type="match status" value="1"/>
</dbReference>
<dbReference type="PROSITE" id="PS51186">
    <property type="entry name" value="GNAT"/>
    <property type="match status" value="1"/>
</dbReference>
<dbReference type="InterPro" id="IPR000182">
    <property type="entry name" value="GNAT_dom"/>
</dbReference>
<keyword evidence="1" id="KW-0808">Transferase</keyword>
<evidence type="ECO:0000256" key="1">
    <source>
        <dbReference type="ARBA" id="ARBA00022679"/>
    </source>
</evidence>
<dbReference type="InterPro" id="IPR050769">
    <property type="entry name" value="NAT_camello-type"/>
</dbReference>
<gene>
    <name evidence="3" type="ORF">GCM10007362_08690</name>
</gene>
<dbReference type="PANTHER" id="PTHR13947:SF37">
    <property type="entry name" value="LD18367P"/>
    <property type="match status" value="1"/>
</dbReference>
<evidence type="ECO:0000313" key="3">
    <source>
        <dbReference type="EMBL" id="GGH71504.1"/>
    </source>
</evidence>
<proteinExistence type="predicted"/>
<dbReference type="InterPro" id="IPR016181">
    <property type="entry name" value="Acyl_CoA_acyltransferase"/>
</dbReference>
<evidence type="ECO:0000313" key="4">
    <source>
        <dbReference type="Proteomes" id="UP000605427"/>
    </source>
</evidence>
<dbReference type="SUPFAM" id="SSF55729">
    <property type="entry name" value="Acyl-CoA N-acyltransferases (Nat)"/>
    <property type="match status" value="1"/>
</dbReference>